<proteinExistence type="predicted"/>
<sequence length="109" mass="12362">LSDVGIEEVSAMEGDSVILNTNVKINQQQRIKWFFNALRIAQINGDLSKNCTDIQCNKGTERLNDRLKLDHQTGSLTTRDIRATDSGLYQLQIISDRVSIMKHFSVIVR</sequence>
<dbReference type="InterPro" id="IPR036179">
    <property type="entry name" value="Ig-like_dom_sf"/>
</dbReference>
<feature type="non-terminal residue" evidence="1">
    <location>
        <position position="109"/>
    </location>
</feature>
<organism evidence="1 2">
    <name type="scientific">Cirrhinus molitorella</name>
    <name type="common">mud carp</name>
    <dbReference type="NCBI Taxonomy" id="172907"/>
    <lineage>
        <taxon>Eukaryota</taxon>
        <taxon>Metazoa</taxon>
        <taxon>Chordata</taxon>
        <taxon>Craniata</taxon>
        <taxon>Vertebrata</taxon>
        <taxon>Euteleostomi</taxon>
        <taxon>Actinopterygii</taxon>
        <taxon>Neopterygii</taxon>
        <taxon>Teleostei</taxon>
        <taxon>Ostariophysi</taxon>
        <taxon>Cypriniformes</taxon>
        <taxon>Cyprinidae</taxon>
        <taxon>Labeoninae</taxon>
        <taxon>Labeonini</taxon>
        <taxon>Cirrhinus</taxon>
    </lineage>
</organism>
<dbReference type="EMBL" id="JAYMGO010000022">
    <property type="protein sequence ID" value="KAL1251752.1"/>
    <property type="molecule type" value="Genomic_DNA"/>
</dbReference>
<protein>
    <recommendedName>
        <fullName evidence="3">Immunoglobulin V-set domain-containing protein</fullName>
    </recommendedName>
</protein>
<dbReference type="Proteomes" id="UP001558613">
    <property type="component" value="Unassembled WGS sequence"/>
</dbReference>
<gene>
    <name evidence="1" type="ORF">QQF64_019548</name>
</gene>
<dbReference type="Gene3D" id="2.60.40.10">
    <property type="entry name" value="Immunoglobulins"/>
    <property type="match status" value="1"/>
</dbReference>
<dbReference type="InterPro" id="IPR013783">
    <property type="entry name" value="Ig-like_fold"/>
</dbReference>
<keyword evidence="2" id="KW-1185">Reference proteome</keyword>
<dbReference type="PANTHER" id="PTHR21063:SF4">
    <property type="entry name" value="CD48 ANTIGEN-RELATED"/>
    <property type="match status" value="1"/>
</dbReference>
<feature type="non-terminal residue" evidence="1">
    <location>
        <position position="1"/>
    </location>
</feature>
<name>A0ABR3LFS7_9TELE</name>
<comment type="caution">
    <text evidence="1">The sequence shown here is derived from an EMBL/GenBank/DDBJ whole genome shotgun (WGS) entry which is preliminary data.</text>
</comment>
<evidence type="ECO:0000313" key="2">
    <source>
        <dbReference type="Proteomes" id="UP001558613"/>
    </source>
</evidence>
<dbReference type="PANTHER" id="PTHR21063">
    <property type="entry name" value="LFA-3"/>
    <property type="match status" value="1"/>
</dbReference>
<dbReference type="SUPFAM" id="SSF48726">
    <property type="entry name" value="Immunoglobulin"/>
    <property type="match status" value="1"/>
</dbReference>
<evidence type="ECO:0000313" key="1">
    <source>
        <dbReference type="EMBL" id="KAL1251752.1"/>
    </source>
</evidence>
<evidence type="ECO:0008006" key="3">
    <source>
        <dbReference type="Google" id="ProtNLM"/>
    </source>
</evidence>
<reference evidence="1 2" key="1">
    <citation type="submission" date="2023-09" db="EMBL/GenBank/DDBJ databases">
        <authorList>
            <person name="Wang M."/>
        </authorList>
    </citation>
    <scope>NUCLEOTIDE SEQUENCE [LARGE SCALE GENOMIC DNA]</scope>
    <source>
        <strain evidence="1">GT-2023</strain>
        <tissue evidence="1">Liver</tissue>
    </source>
</reference>
<accession>A0ABR3LFS7</accession>